<dbReference type="Pfam" id="PF03401">
    <property type="entry name" value="TctC"/>
    <property type="match status" value="1"/>
</dbReference>
<gene>
    <name evidence="3" type="ORF">QWZ14_02870</name>
</gene>
<keyword evidence="2" id="KW-0732">Signal</keyword>
<name>A0ABT8A0R4_9PROT</name>
<accession>A0ABT8A0R4</accession>
<organism evidence="3 4">
    <name type="scientific">Paeniroseomonas aquatica</name>
    <dbReference type="NCBI Taxonomy" id="373043"/>
    <lineage>
        <taxon>Bacteria</taxon>
        <taxon>Pseudomonadati</taxon>
        <taxon>Pseudomonadota</taxon>
        <taxon>Alphaproteobacteria</taxon>
        <taxon>Acetobacterales</taxon>
        <taxon>Acetobacteraceae</taxon>
        <taxon>Paeniroseomonas</taxon>
    </lineage>
</organism>
<keyword evidence="4" id="KW-1185">Reference proteome</keyword>
<evidence type="ECO:0000313" key="4">
    <source>
        <dbReference type="Proteomes" id="UP001529369"/>
    </source>
</evidence>
<evidence type="ECO:0000256" key="1">
    <source>
        <dbReference type="ARBA" id="ARBA00006987"/>
    </source>
</evidence>
<dbReference type="Gene3D" id="3.40.190.150">
    <property type="entry name" value="Bordetella uptake gene, domain 1"/>
    <property type="match status" value="1"/>
</dbReference>
<feature type="chain" id="PRO_5047256766" evidence="2">
    <location>
        <begin position="27"/>
        <end position="326"/>
    </location>
</feature>
<dbReference type="PIRSF" id="PIRSF017082">
    <property type="entry name" value="YflP"/>
    <property type="match status" value="1"/>
</dbReference>
<dbReference type="SUPFAM" id="SSF53850">
    <property type="entry name" value="Periplasmic binding protein-like II"/>
    <property type="match status" value="1"/>
</dbReference>
<feature type="signal peptide" evidence="2">
    <location>
        <begin position="1"/>
        <end position="26"/>
    </location>
</feature>
<evidence type="ECO:0000256" key="2">
    <source>
        <dbReference type="SAM" id="SignalP"/>
    </source>
</evidence>
<dbReference type="Proteomes" id="UP001529369">
    <property type="component" value="Unassembled WGS sequence"/>
</dbReference>
<dbReference type="InterPro" id="IPR042100">
    <property type="entry name" value="Bug_dom1"/>
</dbReference>
<dbReference type="EMBL" id="JAUFPN010000025">
    <property type="protein sequence ID" value="MDN3563317.1"/>
    <property type="molecule type" value="Genomic_DNA"/>
</dbReference>
<dbReference type="PANTHER" id="PTHR42928">
    <property type="entry name" value="TRICARBOXYLATE-BINDING PROTEIN"/>
    <property type="match status" value="1"/>
</dbReference>
<dbReference type="InterPro" id="IPR005064">
    <property type="entry name" value="BUG"/>
</dbReference>
<comment type="caution">
    <text evidence="3">The sequence shown here is derived from an EMBL/GenBank/DDBJ whole genome shotgun (WGS) entry which is preliminary data.</text>
</comment>
<dbReference type="CDD" id="cd07012">
    <property type="entry name" value="PBP2_Bug_TTT"/>
    <property type="match status" value="1"/>
</dbReference>
<reference evidence="4" key="1">
    <citation type="journal article" date="2019" name="Int. J. Syst. Evol. Microbiol.">
        <title>The Global Catalogue of Microorganisms (GCM) 10K type strain sequencing project: providing services to taxonomists for standard genome sequencing and annotation.</title>
        <authorList>
            <consortium name="The Broad Institute Genomics Platform"/>
            <consortium name="The Broad Institute Genome Sequencing Center for Infectious Disease"/>
            <person name="Wu L."/>
            <person name="Ma J."/>
        </authorList>
    </citation>
    <scope>NUCLEOTIDE SEQUENCE [LARGE SCALE GENOMIC DNA]</scope>
    <source>
        <strain evidence="4">CECT 7131</strain>
    </source>
</reference>
<dbReference type="RefSeq" id="WP_290315060.1">
    <property type="nucleotide sequence ID" value="NZ_JAUFPN010000025.1"/>
</dbReference>
<evidence type="ECO:0000313" key="3">
    <source>
        <dbReference type="EMBL" id="MDN3563317.1"/>
    </source>
</evidence>
<proteinExistence type="inferred from homology"/>
<dbReference type="Gene3D" id="3.40.190.10">
    <property type="entry name" value="Periplasmic binding protein-like II"/>
    <property type="match status" value="1"/>
</dbReference>
<protein>
    <submittedName>
        <fullName evidence="3">Tripartite tricarboxylate transporter substrate binding protein</fullName>
    </submittedName>
</protein>
<sequence length="326" mass="34436">MGITTRRSVLSVAALLQASAVRHAQAQDFPSRPISWVVPFPPGGITDTSSRLVARPLGAFLGQQVIIDNRPGAGGSIGTEMAARSTADGYTILYGTQGTLATNPVLYQNINYDALRDFVPVHGLTETPLLLVTSPERRIRSLAELIARAKAKPGEITYSSSGIGTGTHMAAELFQLEAGVELTHVPYQGSAPALNDLVAGRVDIMFDYLVATRGHIAEVRLRSLVTTGSTRMPGLPDVPTLGELGLAGAETTSWSSIMVPAATPAQVVLRLTAGMQAALSDTKVRETLTSTGSSPLMLAGVPLRQFVERDIARWRAVVERSGAKAG</sequence>
<dbReference type="PANTHER" id="PTHR42928:SF5">
    <property type="entry name" value="BLR1237 PROTEIN"/>
    <property type="match status" value="1"/>
</dbReference>
<comment type="similarity">
    <text evidence="1">Belongs to the UPF0065 (bug) family.</text>
</comment>